<evidence type="ECO:0000313" key="2">
    <source>
        <dbReference type="Proteomes" id="UP000636479"/>
    </source>
</evidence>
<dbReference type="GeneID" id="59353146"/>
<sequence>MLSAIHPAALFPVYSPHTLPEAYRACTIRSLHPISPVLRLLPRILHGTTLDRNYLQIVARGRGSGYGKSCAWNLHSSSSFSRKRPTHQI</sequence>
<dbReference type="EMBL" id="JACAZF010000019">
    <property type="protein sequence ID" value="KAF7288789.1"/>
    <property type="molecule type" value="Genomic_DNA"/>
</dbReference>
<evidence type="ECO:0000313" key="1">
    <source>
        <dbReference type="EMBL" id="KAF7288789.1"/>
    </source>
</evidence>
<accession>A0A8H6VUK3</accession>
<keyword evidence="2" id="KW-1185">Reference proteome</keyword>
<gene>
    <name evidence="1" type="ORF">MIND_01424800</name>
</gene>
<dbReference type="Proteomes" id="UP000636479">
    <property type="component" value="Unassembled WGS sequence"/>
</dbReference>
<protein>
    <submittedName>
        <fullName evidence="1">Uncharacterized protein</fullName>
    </submittedName>
</protein>
<name>A0A8H6VUK3_9AGAR</name>
<comment type="caution">
    <text evidence="1">The sequence shown here is derived from an EMBL/GenBank/DDBJ whole genome shotgun (WGS) entry which is preliminary data.</text>
</comment>
<dbReference type="AlphaFoldDB" id="A0A8H6VUK3"/>
<dbReference type="RefSeq" id="XP_037213011.1">
    <property type="nucleotide sequence ID" value="XM_037370630.1"/>
</dbReference>
<reference evidence="1" key="1">
    <citation type="submission" date="2020-05" db="EMBL/GenBank/DDBJ databases">
        <title>Mycena genomes resolve the evolution of fungal bioluminescence.</title>
        <authorList>
            <person name="Tsai I.J."/>
        </authorList>
    </citation>
    <scope>NUCLEOTIDE SEQUENCE</scope>
    <source>
        <strain evidence="1">171206Taipei</strain>
    </source>
</reference>
<organism evidence="1 2">
    <name type="scientific">Mycena indigotica</name>
    <dbReference type="NCBI Taxonomy" id="2126181"/>
    <lineage>
        <taxon>Eukaryota</taxon>
        <taxon>Fungi</taxon>
        <taxon>Dikarya</taxon>
        <taxon>Basidiomycota</taxon>
        <taxon>Agaricomycotina</taxon>
        <taxon>Agaricomycetes</taxon>
        <taxon>Agaricomycetidae</taxon>
        <taxon>Agaricales</taxon>
        <taxon>Marasmiineae</taxon>
        <taxon>Mycenaceae</taxon>
        <taxon>Mycena</taxon>
    </lineage>
</organism>
<proteinExistence type="predicted"/>